<sequence length="99" mass="11018">MVDWGPLAKNTGRRQEGSALVRRRGWKRYGAILLREVVGPLTSLDLVQGVGAKNIRCVLYKYDMEFLGAIEDGFLCLGGYLEEGSNFGPHSKKRVVFGE</sequence>
<dbReference type="AlphaFoldDB" id="A0A438EBW3"/>
<protein>
    <submittedName>
        <fullName evidence="1">Uncharacterized protein</fullName>
    </submittedName>
</protein>
<comment type="caution">
    <text evidence="1">The sequence shown here is derived from an EMBL/GenBank/DDBJ whole genome shotgun (WGS) entry which is preliminary data.</text>
</comment>
<dbReference type="EMBL" id="QGNW01001336">
    <property type="protein sequence ID" value="RVW45164.1"/>
    <property type="molecule type" value="Genomic_DNA"/>
</dbReference>
<gene>
    <name evidence="1" type="ORF">CK203_067535</name>
</gene>
<name>A0A438EBW3_VITVI</name>
<evidence type="ECO:0000313" key="1">
    <source>
        <dbReference type="EMBL" id="RVW45164.1"/>
    </source>
</evidence>
<dbReference type="Proteomes" id="UP000288805">
    <property type="component" value="Unassembled WGS sequence"/>
</dbReference>
<accession>A0A438EBW3</accession>
<reference evidence="1 2" key="1">
    <citation type="journal article" date="2018" name="PLoS Genet.">
        <title>Population sequencing reveals clonal diversity and ancestral inbreeding in the grapevine cultivar Chardonnay.</title>
        <authorList>
            <person name="Roach M.J."/>
            <person name="Johnson D.L."/>
            <person name="Bohlmann J."/>
            <person name="van Vuuren H.J."/>
            <person name="Jones S.J."/>
            <person name="Pretorius I.S."/>
            <person name="Schmidt S.A."/>
            <person name="Borneman A.R."/>
        </authorList>
    </citation>
    <scope>NUCLEOTIDE SEQUENCE [LARGE SCALE GENOMIC DNA]</scope>
    <source>
        <strain evidence="2">cv. Chardonnay</strain>
        <tissue evidence="1">Leaf</tissue>
    </source>
</reference>
<organism evidence="1 2">
    <name type="scientific">Vitis vinifera</name>
    <name type="common">Grape</name>
    <dbReference type="NCBI Taxonomy" id="29760"/>
    <lineage>
        <taxon>Eukaryota</taxon>
        <taxon>Viridiplantae</taxon>
        <taxon>Streptophyta</taxon>
        <taxon>Embryophyta</taxon>
        <taxon>Tracheophyta</taxon>
        <taxon>Spermatophyta</taxon>
        <taxon>Magnoliopsida</taxon>
        <taxon>eudicotyledons</taxon>
        <taxon>Gunneridae</taxon>
        <taxon>Pentapetalae</taxon>
        <taxon>rosids</taxon>
        <taxon>Vitales</taxon>
        <taxon>Vitaceae</taxon>
        <taxon>Viteae</taxon>
        <taxon>Vitis</taxon>
    </lineage>
</organism>
<evidence type="ECO:0000313" key="2">
    <source>
        <dbReference type="Proteomes" id="UP000288805"/>
    </source>
</evidence>
<proteinExistence type="predicted"/>